<reference evidence="1" key="1">
    <citation type="journal article" date="2019" name="bioRxiv">
        <title>The Genome of the Zebra Mussel, Dreissena polymorpha: A Resource for Invasive Species Research.</title>
        <authorList>
            <person name="McCartney M.A."/>
            <person name="Auch B."/>
            <person name="Kono T."/>
            <person name="Mallez S."/>
            <person name="Zhang Y."/>
            <person name="Obille A."/>
            <person name="Becker A."/>
            <person name="Abrahante J.E."/>
            <person name="Garbe J."/>
            <person name="Badalamenti J.P."/>
            <person name="Herman A."/>
            <person name="Mangelson H."/>
            <person name="Liachko I."/>
            <person name="Sullivan S."/>
            <person name="Sone E.D."/>
            <person name="Koren S."/>
            <person name="Silverstein K.A.T."/>
            <person name="Beckman K.B."/>
            <person name="Gohl D.M."/>
        </authorList>
    </citation>
    <scope>NUCLEOTIDE SEQUENCE</scope>
    <source>
        <strain evidence="1">Duluth1</strain>
        <tissue evidence="1">Whole animal</tissue>
    </source>
</reference>
<dbReference type="AlphaFoldDB" id="A0A9D4JA88"/>
<evidence type="ECO:0000313" key="2">
    <source>
        <dbReference type="Proteomes" id="UP000828390"/>
    </source>
</evidence>
<comment type="caution">
    <text evidence="1">The sequence shown here is derived from an EMBL/GenBank/DDBJ whole genome shotgun (WGS) entry which is preliminary data.</text>
</comment>
<dbReference type="EMBL" id="JAIWYP010000007">
    <property type="protein sequence ID" value="KAH3800677.1"/>
    <property type="molecule type" value="Genomic_DNA"/>
</dbReference>
<reference evidence="1" key="2">
    <citation type="submission" date="2020-11" db="EMBL/GenBank/DDBJ databases">
        <authorList>
            <person name="McCartney M.A."/>
            <person name="Auch B."/>
            <person name="Kono T."/>
            <person name="Mallez S."/>
            <person name="Becker A."/>
            <person name="Gohl D.M."/>
            <person name="Silverstein K.A.T."/>
            <person name="Koren S."/>
            <person name="Bechman K.B."/>
            <person name="Herman A."/>
            <person name="Abrahante J.E."/>
            <person name="Garbe J."/>
        </authorList>
    </citation>
    <scope>NUCLEOTIDE SEQUENCE</scope>
    <source>
        <strain evidence="1">Duluth1</strain>
        <tissue evidence="1">Whole animal</tissue>
    </source>
</reference>
<name>A0A9D4JA88_DREPO</name>
<organism evidence="1 2">
    <name type="scientific">Dreissena polymorpha</name>
    <name type="common">Zebra mussel</name>
    <name type="synonym">Mytilus polymorpha</name>
    <dbReference type="NCBI Taxonomy" id="45954"/>
    <lineage>
        <taxon>Eukaryota</taxon>
        <taxon>Metazoa</taxon>
        <taxon>Spiralia</taxon>
        <taxon>Lophotrochozoa</taxon>
        <taxon>Mollusca</taxon>
        <taxon>Bivalvia</taxon>
        <taxon>Autobranchia</taxon>
        <taxon>Heteroconchia</taxon>
        <taxon>Euheterodonta</taxon>
        <taxon>Imparidentia</taxon>
        <taxon>Neoheterodontei</taxon>
        <taxon>Myida</taxon>
        <taxon>Dreissenoidea</taxon>
        <taxon>Dreissenidae</taxon>
        <taxon>Dreissena</taxon>
    </lineage>
</organism>
<accession>A0A9D4JA88</accession>
<proteinExistence type="predicted"/>
<dbReference type="Proteomes" id="UP000828390">
    <property type="component" value="Unassembled WGS sequence"/>
</dbReference>
<protein>
    <submittedName>
        <fullName evidence="1">Uncharacterized protein</fullName>
    </submittedName>
</protein>
<sequence length="142" mass="16033">MIQTLSKDIEFEVSQLPNRRETALKVVSILDLLTFDWGSQAEILQQKILTLMSILKSSIGDNLNNRLPYVIVGASVILYGRCQQLNLLQYIIGLTLDRCGLNKEGLNILHDIGLSVSYTSVHNKRKSLVKQHEDNLNSVVRK</sequence>
<evidence type="ECO:0000313" key="1">
    <source>
        <dbReference type="EMBL" id="KAH3800677.1"/>
    </source>
</evidence>
<gene>
    <name evidence="1" type="ORF">DPMN_154315</name>
</gene>
<keyword evidence="2" id="KW-1185">Reference proteome</keyword>